<dbReference type="PANTHER" id="PTHR14233:SF4">
    <property type="entry name" value="SOLUTE CARRIER FAMILY 35 MEMBER F2"/>
    <property type="match status" value="1"/>
</dbReference>
<reference evidence="1 2" key="1">
    <citation type="submission" date="2015-09" db="EMBL/GenBank/DDBJ databases">
        <title>Draft genome of the parasitic nematode Teladorsagia circumcincta isolate WARC Sus (inbred).</title>
        <authorList>
            <person name="Mitreva M."/>
        </authorList>
    </citation>
    <scope>NUCLEOTIDE SEQUENCE [LARGE SCALE GENOMIC DNA]</scope>
    <source>
        <strain evidence="1 2">S</strain>
    </source>
</reference>
<evidence type="ECO:0000313" key="2">
    <source>
        <dbReference type="Proteomes" id="UP000230423"/>
    </source>
</evidence>
<proteinExistence type="predicted"/>
<dbReference type="EMBL" id="KZ349842">
    <property type="protein sequence ID" value="PIO64513.1"/>
    <property type="molecule type" value="Genomic_DNA"/>
</dbReference>
<organism evidence="1 2">
    <name type="scientific">Teladorsagia circumcincta</name>
    <name type="common">Brown stomach worm</name>
    <name type="synonym">Ostertagia circumcincta</name>
    <dbReference type="NCBI Taxonomy" id="45464"/>
    <lineage>
        <taxon>Eukaryota</taxon>
        <taxon>Metazoa</taxon>
        <taxon>Ecdysozoa</taxon>
        <taxon>Nematoda</taxon>
        <taxon>Chromadorea</taxon>
        <taxon>Rhabditida</taxon>
        <taxon>Rhabditina</taxon>
        <taxon>Rhabditomorpha</taxon>
        <taxon>Strongyloidea</taxon>
        <taxon>Trichostrongylidae</taxon>
        <taxon>Teladorsagia</taxon>
    </lineage>
</organism>
<dbReference type="AlphaFoldDB" id="A0A2G9U2Q1"/>
<accession>A0A2G9U2Q1</accession>
<protein>
    <submittedName>
        <fullName evidence="1">Uncharacterized protein</fullName>
    </submittedName>
</protein>
<feature type="non-terminal residue" evidence="1">
    <location>
        <position position="1"/>
    </location>
</feature>
<dbReference type="PANTHER" id="PTHR14233">
    <property type="entry name" value="DUF914-RELATED"/>
    <property type="match status" value="1"/>
</dbReference>
<dbReference type="Proteomes" id="UP000230423">
    <property type="component" value="Unassembled WGS sequence"/>
</dbReference>
<evidence type="ECO:0000313" key="1">
    <source>
        <dbReference type="EMBL" id="PIO64513.1"/>
    </source>
</evidence>
<dbReference type="OrthoDB" id="5841985at2759"/>
<keyword evidence="2" id="KW-1185">Reference proteome</keyword>
<dbReference type="InterPro" id="IPR052221">
    <property type="entry name" value="SLC35F_Transporter"/>
</dbReference>
<name>A0A2G9U2Q1_TELCI</name>
<sequence>SYSYYESPYVERRPLFAPSQGLGYHPPYYHSMVTTQPVPGPSIANGPAYPPGVQPHRNPFAVQRPPNSDESEEDGINCSPCCDDENFHYLYFVSFVVVVTGSIIYSIRETQGTIHESQMRPELKAKYGIKVMYYHIRDPNEPRRVCPCLFICCCCCDCCFEEVESTEGSLEVSPTPVVEPQTSIAMYAGQTDPRDCPIHGRRALSTLSNGTRFTESRH</sequence>
<gene>
    <name evidence="1" type="ORF">TELCIR_13856</name>
</gene>